<feature type="domain" description="GIY-YIG" evidence="2">
    <location>
        <begin position="1"/>
        <end position="75"/>
    </location>
</feature>
<organism evidence="3 4">
    <name type="scientific">Candidatus Gottesmanbacteria bacterium RIFCSPLOWO2_01_FULL_39_12b</name>
    <dbReference type="NCBI Taxonomy" id="1798388"/>
    <lineage>
        <taxon>Bacteria</taxon>
        <taxon>Candidatus Gottesmaniibacteriota</taxon>
    </lineage>
</organism>
<dbReference type="Gene3D" id="3.40.1440.10">
    <property type="entry name" value="GIY-YIG endonuclease"/>
    <property type="match status" value="1"/>
</dbReference>
<reference evidence="3 4" key="1">
    <citation type="journal article" date="2016" name="Nat. Commun.">
        <title>Thousands of microbial genomes shed light on interconnected biogeochemical processes in an aquifer system.</title>
        <authorList>
            <person name="Anantharaman K."/>
            <person name="Brown C.T."/>
            <person name="Hug L.A."/>
            <person name="Sharon I."/>
            <person name="Castelle C.J."/>
            <person name="Probst A.J."/>
            <person name="Thomas B.C."/>
            <person name="Singh A."/>
            <person name="Wilkins M.J."/>
            <person name="Karaoz U."/>
            <person name="Brodie E.L."/>
            <person name="Williams K.H."/>
            <person name="Hubbard S.S."/>
            <person name="Banfield J.F."/>
        </authorList>
    </citation>
    <scope>NUCLEOTIDE SEQUENCE [LARGE SCALE GENOMIC DNA]</scope>
</reference>
<dbReference type="PANTHER" id="PTHR34477:SF1">
    <property type="entry name" value="UPF0213 PROTEIN YHBQ"/>
    <property type="match status" value="1"/>
</dbReference>
<dbReference type="Proteomes" id="UP000176609">
    <property type="component" value="Unassembled WGS sequence"/>
</dbReference>
<evidence type="ECO:0000259" key="2">
    <source>
        <dbReference type="PROSITE" id="PS50164"/>
    </source>
</evidence>
<gene>
    <name evidence="3" type="ORF">A2960_05380</name>
</gene>
<dbReference type="PROSITE" id="PS50164">
    <property type="entry name" value="GIY_YIG"/>
    <property type="match status" value="1"/>
</dbReference>
<comment type="caution">
    <text evidence="3">The sequence shown here is derived from an EMBL/GenBank/DDBJ whole genome shotgun (WGS) entry which is preliminary data.</text>
</comment>
<dbReference type="AlphaFoldDB" id="A0A1F6AM25"/>
<sequence length="81" mass="9585">MWFVYVLLCSNQSLYTGITKDPKQRFLEHINGKGGRYTRSHKPVKIVYKEESSTKSEALKREKQIKGWSRLEKIRNLNLKT</sequence>
<evidence type="ECO:0000313" key="3">
    <source>
        <dbReference type="EMBL" id="OGG25749.1"/>
    </source>
</evidence>
<dbReference type="PANTHER" id="PTHR34477">
    <property type="entry name" value="UPF0213 PROTEIN YHBQ"/>
    <property type="match status" value="1"/>
</dbReference>
<protein>
    <recommendedName>
        <fullName evidence="2">GIY-YIG domain-containing protein</fullName>
    </recommendedName>
</protein>
<dbReference type="CDD" id="cd10456">
    <property type="entry name" value="GIY-YIG_UPF0213"/>
    <property type="match status" value="1"/>
</dbReference>
<dbReference type="EMBL" id="MFJR01000015">
    <property type="protein sequence ID" value="OGG25749.1"/>
    <property type="molecule type" value="Genomic_DNA"/>
</dbReference>
<accession>A0A1F6AM25</accession>
<dbReference type="InterPro" id="IPR000305">
    <property type="entry name" value="GIY-YIG_endonuc"/>
</dbReference>
<dbReference type="Pfam" id="PF01541">
    <property type="entry name" value="GIY-YIG"/>
    <property type="match status" value="1"/>
</dbReference>
<proteinExistence type="inferred from homology"/>
<comment type="similarity">
    <text evidence="1">Belongs to the UPF0213 family.</text>
</comment>
<dbReference type="SUPFAM" id="SSF82771">
    <property type="entry name" value="GIY-YIG endonuclease"/>
    <property type="match status" value="1"/>
</dbReference>
<dbReference type="SMART" id="SM00465">
    <property type="entry name" value="GIYc"/>
    <property type="match status" value="1"/>
</dbReference>
<name>A0A1F6AM25_9BACT</name>
<evidence type="ECO:0000256" key="1">
    <source>
        <dbReference type="ARBA" id="ARBA00007435"/>
    </source>
</evidence>
<dbReference type="InterPro" id="IPR050190">
    <property type="entry name" value="UPF0213_domain"/>
</dbReference>
<dbReference type="InterPro" id="IPR035901">
    <property type="entry name" value="GIY-YIG_endonuc_sf"/>
</dbReference>
<evidence type="ECO:0000313" key="4">
    <source>
        <dbReference type="Proteomes" id="UP000176609"/>
    </source>
</evidence>